<accession>A0A9W4XXF7</accession>
<reference evidence="2" key="1">
    <citation type="submission" date="2023-01" db="EMBL/GenBank/DDBJ databases">
        <authorList>
            <person name="Van Ghelder C."/>
            <person name="Rancurel C."/>
        </authorList>
    </citation>
    <scope>NUCLEOTIDE SEQUENCE</scope>
    <source>
        <strain evidence="2">CNCM I-4278</strain>
    </source>
</reference>
<sequence length="233" mass="26268">MVSLLRVAAFLFIVPAALSAPPPARGLDANVARNTGTPVPIIRDGHSWNGTAKTANGTLTYHRFGRALNTTDTVLSGHSQPRDGPSSGAHVEGVTCQKELMDRRPERNIEDMDRAVECLIDNVNGLKIMDEQYRWCTVGYETAYLCVYDRELYDPVESIRSFINDIDRTCGEHYYGFERVRISELIYRPKRVVYAVGRTFDGEHFCKKGFAPRRNDTHVPSATDRRVSGVHYE</sequence>
<keyword evidence="3" id="KW-1185">Reference proteome</keyword>
<organism evidence="2 3">
    <name type="scientific">Periconia digitata</name>
    <dbReference type="NCBI Taxonomy" id="1303443"/>
    <lineage>
        <taxon>Eukaryota</taxon>
        <taxon>Fungi</taxon>
        <taxon>Dikarya</taxon>
        <taxon>Ascomycota</taxon>
        <taxon>Pezizomycotina</taxon>
        <taxon>Dothideomycetes</taxon>
        <taxon>Pleosporomycetidae</taxon>
        <taxon>Pleosporales</taxon>
        <taxon>Massarineae</taxon>
        <taxon>Periconiaceae</taxon>
        <taxon>Periconia</taxon>
    </lineage>
</organism>
<feature type="chain" id="PRO_5040956653" evidence="1">
    <location>
        <begin position="20"/>
        <end position="233"/>
    </location>
</feature>
<evidence type="ECO:0000313" key="3">
    <source>
        <dbReference type="Proteomes" id="UP001152607"/>
    </source>
</evidence>
<gene>
    <name evidence="2" type="ORF">PDIGIT_LOCUS10816</name>
</gene>
<proteinExistence type="predicted"/>
<comment type="caution">
    <text evidence="2">The sequence shown here is derived from an EMBL/GenBank/DDBJ whole genome shotgun (WGS) entry which is preliminary data.</text>
</comment>
<dbReference type="EMBL" id="CAOQHR010000007">
    <property type="protein sequence ID" value="CAI6337702.1"/>
    <property type="molecule type" value="Genomic_DNA"/>
</dbReference>
<protein>
    <submittedName>
        <fullName evidence="2">Uncharacterized protein</fullName>
    </submittedName>
</protein>
<name>A0A9W4XXF7_9PLEO</name>
<feature type="signal peptide" evidence="1">
    <location>
        <begin position="1"/>
        <end position="19"/>
    </location>
</feature>
<keyword evidence="1" id="KW-0732">Signal</keyword>
<dbReference type="Proteomes" id="UP001152607">
    <property type="component" value="Unassembled WGS sequence"/>
</dbReference>
<evidence type="ECO:0000256" key="1">
    <source>
        <dbReference type="SAM" id="SignalP"/>
    </source>
</evidence>
<dbReference type="AlphaFoldDB" id="A0A9W4XXF7"/>
<evidence type="ECO:0000313" key="2">
    <source>
        <dbReference type="EMBL" id="CAI6337702.1"/>
    </source>
</evidence>